<keyword evidence="3" id="KW-1185">Reference proteome</keyword>
<name>W9C2N1_SCLBF</name>
<accession>W9C2N1</accession>
<organism evidence="2 3">
    <name type="scientific">Sclerotinia borealis (strain F-4128)</name>
    <dbReference type="NCBI Taxonomy" id="1432307"/>
    <lineage>
        <taxon>Eukaryota</taxon>
        <taxon>Fungi</taxon>
        <taxon>Dikarya</taxon>
        <taxon>Ascomycota</taxon>
        <taxon>Pezizomycotina</taxon>
        <taxon>Leotiomycetes</taxon>
        <taxon>Helotiales</taxon>
        <taxon>Sclerotiniaceae</taxon>
        <taxon>Sclerotinia</taxon>
    </lineage>
</organism>
<evidence type="ECO:0000259" key="1">
    <source>
        <dbReference type="Pfam" id="PF22980"/>
    </source>
</evidence>
<gene>
    <name evidence="2" type="ORF">SBOR_9657</name>
</gene>
<dbReference type="AlphaFoldDB" id="W9C2N1"/>
<comment type="caution">
    <text evidence="2">The sequence shown here is derived from an EMBL/GenBank/DDBJ whole genome shotgun (WGS) entry which is preliminary data.</text>
</comment>
<sequence length="280" mass="31370">MTNDGAINRLLYAILSQKCLKDIDWNKVAHDPILSQEITNGHAARMRYSRFKKQMDGMTSMPTRPRKIATPRRSRVEKNKFAKREPRINSRTDSLENMDLPFRLKSETQVVHPSSSTNMITTNMDHKVPLSTLHIAKFEPTTPITSHLKTKTESNLLIPFSTTPSESFHLQTSFPMDSPTSPNSPILSTPGVMMSLNSSMSSTASLDNCMMDTSLFSLPLYEQAEYKGSIGAGHRGELRCCFDPWNRDEGGFGNITSGVEDGDTIMVKRETCDDASYGFF</sequence>
<dbReference type="EMBL" id="AYSA01000728">
    <property type="protein sequence ID" value="ESZ89948.1"/>
    <property type="molecule type" value="Genomic_DNA"/>
</dbReference>
<dbReference type="STRING" id="1432307.W9C2N1"/>
<protein>
    <recommendedName>
        <fullName evidence="1">Myb-like DNA-binding domain-containing protein</fullName>
    </recommendedName>
</protein>
<evidence type="ECO:0000313" key="2">
    <source>
        <dbReference type="EMBL" id="ESZ89948.1"/>
    </source>
</evidence>
<dbReference type="Pfam" id="PF22980">
    <property type="entry name" value="Myb_DNA-bind_8"/>
    <property type="match status" value="1"/>
</dbReference>
<evidence type="ECO:0000313" key="3">
    <source>
        <dbReference type="Proteomes" id="UP000019487"/>
    </source>
</evidence>
<feature type="domain" description="Myb-like DNA-binding" evidence="1">
    <location>
        <begin position="9"/>
        <end position="56"/>
    </location>
</feature>
<dbReference type="Proteomes" id="UP000019487">
    <property type="component" value="Unassembled WGS sequence"/>
</dbReference>
<dbReference type="InterPro" id="IPR054505">
    <property type="entry name" value="Myb_DNA-bind_8"/>
</dbReference>
<reference evidence="2 3" key="1">
    <citation type="journal article" date="2014" name="Genome Announc.">
        <title>Draft genome sequence of Sclerotinia borealis, a psychrophilic plant pathogenic fungus.</title>
        <authorList>
            <person name="Mardanov A.V."/>
            <person name="Beletsky A.V."/>
            <person name="Kadnikov V.V."/>
            <person name="Ignatov A.N."/>
            <person name="Ravin N.V."/>
        </authorList>
    </citation>
    <scope>NUCLEOTIDE SEQUENCE [LARGE SCALE GENOMIC DNA]</scope>
    <source>
        <strain evidence="3">F-4157</strain>
    </source>
</reference>
<dbReference type="OrthoDB" id="3944408at2759"/>
<proteinExistence type="predicted"/>
<dbReference type="HOGENOM" id="CLU_1065570_0_0_1"/>